<dbReference type="HOGENOM" id="CLU_097806_3_2_11"/>
<protein>
    <submittedName>
        <fullName evidence="5">ArsR family transcriptional regulator</fullName>
    </submittedName>
</protein>
<dbReference type="InterPro" id="IPR012318">
    <property type="entry name" value="HTH_CRP"/>
</dbReference>
<dbReference type="Proteomes" id="UP000019222">
    <property type="component" value="Chromosome"/>
</dbReference>
<keyword evidence="1" id="KW-0805">Transcription regulation</keyword>
<accession>W5XXM5</accession>
<dbReference type="STRING" id="1224164.B843_01650"/>
<dbReference type="GO" id="GO:0003677">
    <property type="term" value="F:DNA binding"/>
    <property type="evidence" value="ECO:0007669"/>
    <property type="project" value="UniProtKB-KW"/>
</dbReference>
<dbReference type="EMBL" id="CP004353">
    <property type="protein sequence ID" value="AHI21722.1"/>
    <property type="molecule type" value="Genomic_DNA"/>
</dbReference>
<dbReference type="KEGG" id="cvt:B843_01650"/>
<evidence type="ECO:0000256" key="1">
    <source>
        <dbReference type="ARBA" id="ARBA00023015"/>
    </source>
</evidence>
<evidence type="ECO:0000313" key="5">
    <source>
        <dbReference type="EMBL" id="AHI21722.1"/>
    </source>
</evidence>
<dbReference type="SUPFAM" id="SSF46785">
    <property type="entry name" value="Winged helix' DNA-binding domain"/>
    <property type="match status" value="1"/>
</dbReference>
<dbReference type="GO" id="GO:0003700">
    <property type="term" value="F:DNA-binding transcription factor activity"/>
    <property type="evidence" value="ECO:0007669"/>
    <property type="project" value="InterPro"/>
</dbReference>
<dbReference type="InterPro" id="IPR051081">
    <property type="entry name" value="HTH_MetalResp_TranReg"/>
</dbReference>
<dbReference type="NCBIfam" id="NF033788">
    <property type="entry name" value="HTH_metalloreg"/>
    <property type="match status" value="1"/>
</dbReference>
<evidence type="ECO:0000313" key="6">
    <source>
        <dbReference type="Proteomes" id="UP000019222"/>
    </source>
</evidence>
<sequence>MGYTVLTPEEAERFSVSFKALADPTRLLLISHIADRRCEPLTVTELTALSGLSQSTVSHHLKKLTKTGLLAKKRSGLKVTHYVVAEEFQKLSALLHLT</sequence>
<evidence type="ECO:0000259" key="4">
    <source>
        <dbReference type="PROSITE" id="PS50987"/>
    </source>
</evidence>
<dbReference type="InterPro" id="IPR036388">
    <property type="entry name" value="WH-like_DNA-bd_sf"/>
</dbReference>
<dbReference type="PROSITE" id="PS50987">
    <property type="entry name" value="HTH_ARSR_2"/>
    <property type="match status" value="1"/>
</dbReference>
<dbReference type="CDD" id="cd00090">
    <property type="entry name" value="HTH_ARSR"/>
    <property type="match status" value="1"/>
</dbReference>
<dbReference type="Pfam" id="PF01022">
    <property type="entry name" value="HTH_5"/>
    <property type="match status" value="1"/>
</dbReference>
<evidence type="ECO:0000256" key="2">
    <source>
        <dbReference type="ARBA" id="ARBA00023125"/>
    </source>
</evidence>
<keyword evidence="6" id="KW-1185">Reference proteome</keyword>
<proteinExistence type="predicted"/>
<feature type="domain" description="HTH arsR-type" evidence="4">
    <location>
        <begin position="6"/>
        <end position="98"/>
    </location>
</feature>
<keyword evidence="2" id="KW-0238">DNA-binding</keyword>
<dbReference type="SMART" id="SM00419">
    <property type="entry name" value="HTH_CRP"/>
    <property type="match status" value="1"/>
</dbReference>
<dbReference type="SMART" id="SM00418">
    <property type="entry name" value="HTH_ARSR"/>
    <property type="match status" value="1"/>
</dbReference>
<dbReference type="Gene3D" id="1.10.10.10">
    <property type="entry name" value="Winged helix-like DNA-binding domain superfamily/Winged helix DNA-binding domain"/>
    <property type="match status" value="1"/>
</dbReference>
<evidence type="ECO:0000256" key="3">
    <source>
        <dbReference type="ARBA" id="ARBA00023163"/>
    </source>
</evidence>
<organism evidence="5 6">
    <name type="scientific">Corynebacterium vitaeruminis DSM 20294</name>
    <dbReference type="NCBI Taxonomy" id="1224164"/>
    <lineage>
        <taxon>Bacteria</taxon>
        <taxon>Bacillati</taxon>
        <taxon>Actinomycetota</taxon>
        <taxon>Actinomycetes</taxon>
        <taxon>Mycobacteriales</taxon>
        <taxon>Corynebacteriaceae</taxon>
        <taxon>Corynebacterium</taxon>
    </lineage>
</organism>
<gene>
    <name evidence="5" type="ORF">B843_01650</name>
</gene>
<name>W5XXM5_9CORY</name>
<dbReference type="PATRIC" id="fig|1224164.3.peg.318"/>
<reference evidence="5 6" key="1">
    <citation type="submission" date="2013-02" db="EMBL/GenBank/DDBJ databases">
        <title>The complete genome sequence of Corynebacterium vitaeruminis DSM 20294.</title>
        <authorList>
            <person name="Ruckert C."/>
            <person name="Albersmeier A."/>
            <person name="Kalinowski J."/>
        </authorList>
    </citation>
    <scope>NUCLEOTIDE SEQUENCE [LARGE SCALE GENOMIC DNA]</scope>
    <source>
        <strain evidence="6">ATCC 10234</strain>
    </source>
</reference>
<dbReference type="PANTHER" id="PTHR33154:SF18">
    <property type="entry name" value="ARSENICAL RESISTANCE OPERON REPRESSOR"/>
    <property type="match status" value="1"/>
</dbReference>
<dbReference type="PANTHER" id="PTHR33154">
    <property type="entry name" value="TRANSCRIPTIONAL REGULATOR, ARSR FAMILY"/>
    <property type="match status" value="1"/>
</dbReference>
<keyword evidence="3" id="KW-0804">Transcription</keyword>
<dbReference type="AlphaFoldDB" id="W5XXM5"/>
<dbReference type="InterPro" id="IPR036390">
    <property type="entry name" value="WH_DNA-bd_sf"/>
</dbReference>
<dbReference type="InterPro" id="IPR011991">
    <property type="entry name" value="ArsR-like_HTH"/>
</dbReference>
<dbReference type="PRINTS" id="PR00778">
    <property type="entry name" value="HTHARSR"/>
</dbReference>
<dbReference type="eggNOG" id="COG0640">
    <property type="taxonomic scope" value="Bacteria"/>
</dbReference>
<dbReference type="InterPro" id="IPR001845">
    <property type="entry name" value="HTH_ArsR_DNA-bd_dom"/>
</dbReference>